<evidence type="ECO:0000256" key="3">
    <source>
        <dbReference type="ARBA" id="ARBA00022723"/>
    </source>
</evidence>
<dbReference type="SUPFAM" id="SSF64167">
    <property type="entry name" value="SurE-like"/>
    <property type="match status" value="1"/>
</dbReference>
<dbReference type="PANTHER" id="PTHR30457">
    <property type="entry name" value="5'-NUCLEOTIDASE SURE"/>
    <property type="match status" value="1"/>
</dbReference>
<name>A0AAU4JWY0_9NOCA</name>
<dbReference type="GO" id="GO:0000166">
    <property type="term" value="F:nucleotide binding"/>
    <property type="evidence" value="ECO:0007669"/>
    <property type="project" value="UniProtKB-KW"/>
</dbReference>
<protein>
    <recommendedName>
        <fullName evidence="5">5'-nucleotidase SurE</fullName>
        <ecNumber evidence="5">3.1.3.5</ecNumber>
    </recommendedName>
    <alternativeName>
        <fullName evidence="5">Nucleoside 5'-monophosphate phosphohydrolase</fullName>
    </alternativeName>
</protein>
<keyword evidence="5" id="KW-0547">Nucleotide-binding</keyword>
<comment type="similarity">
    <text evidence="2 5">Belongs to the SurE nucleotidase family.</text>
</comment>
<evidence type="ECO:0000256" key="4">
    <source>
        <dbReference type="ARBA" id="ARBA00022801"/>
    </source>
</evidence>
<reference evidence="7 8" key="1">
    <citation type="submission" date="2022-10" db="EMBL/GenBank/DDBJ databases">
        <title>The complete genomes of actinobacterial strains from the NBC collection.</title>
        <authorList>
            <person name="Joergensen T.S."/>
            <person name="Alvarez Arevalo M."/>
            <person name="Sterndorff E.B."/>
            <person name="Faurdal D."/>
            <person name="Vuksanovic O."/>
            <person name="Mourched A.-S."/>
            <person name="Charusanti P."/>
            <person name="Shaw S."/>
            <person name="Blin K."/>
            <person name="Weber T."/>
        </authorList>
    </citation>
    <scope>NUCLEOTIDE SEQUENCE [LARGE SCALE GENOMIC DNA]</scope>
    <source>
        <strain evidence="7 8">NBC_00319</strain>
    </source>
</reference>
<comment type="function">
    <text evidence="5">Nucleotidase that shows phosphatase activity on nucleoside 5'-monophosphates.</text>
</comment>
<dbReference type="Proteomes" id="UP001432128">
    <property type="component" value="Chromosome"/>
</dbReference>
<proteinExistence type="inferred from homology"/>
<comment type="catalytic activity">
    <reaction evidence="1 5">
        <text>a ribonucleoside 5'-phosphate + H2O = a ribonucleoside + phosphate</text>
        <dbReference type="Rhea" id="RHEA:12484"/>
        <dbReference type="ChEBI" id="CHEBI:15377"/>
        <dbReference type="ChEBI" id="CHEBI:18254"/>
        <dbReference type="ChEBI" id="CHEBI:43474"/>
        <dbReference type="ChEBI" id="CHEBI:58043"/>
        <dbReference type="EC" id="3.1.3.5"/>
    </reaction>
</comment>
<keyword evidence="4 5" id="KW-0378">Hydrolase</keyword>
<evidence type="ECO:0000256" key="1">
    <source>
        <dbReference type="ARBA" id="ARBA00000815"/>
    </source>
</evidence>
<feature type="binding site" evidence="5">
    <location>
        <position position="11"/>
    </location>
    <ligand>
        <name>a divalent metal cation</name>
        <dbReference type="ChEBI" id="CHEBI:60240"/>
    </ligand>
</feature>
<dbReference type="RefSeq" id="WP_328855971.1">
    <property type="nucleotide sequence ID" value="NZ_CP108021.1"/>
</dbReference>
<dbReference type="Gene3D" id="3.40.1210.10">
    <property type="entry name" value="Survival protein SurE-like phosphatase/nucleotidase"/>
    <property type="match status" value="1"/>
</dbReference>
<evidence type="ECO:0000313" key="7">
    <source>
        <dbReference type="EMBL" id="WUM18298.1"/>
    </source>
</evidence>
<feature type="binding site" evidence="5">
    <location>
        <position position="10"/>
    </location>
    <ligand>
        <name>a divalent metal cation</name>
        <dbReference type="ChEBI" id="CHEBI:60240"/>
    </ligand>
</feature>
<dbReference type="EC" id="3.1.3.5" evidence="5"/>
<dbReference type="GO" id="GO:0005737">
    <property type="term" value="C:cytoplasm"/>
    <property type="evidence" value="ECO:0007669"/>
    <property type="project" value="UniProtKB-SubCell"/>
</dbReference>
<dbReference type="GO" id="GO:0008253">
    <property type="term" value="F:5'-nucleotidase activity"/>
    <property type="evidence" value="ECO:0007669"/>
    <property type="project" value="UniProtKB-UniRule"/>
</dbReference>
<keyword evidence="3 5" id="KW-0479">Metal-binding</keyword>
<dbReference type="GO" id="GO:0046872">
    <property type="term" value="F:metal ion binding"/>
    <property type="evidence" value="ECO:0007669"/>
    <property type="project" value="UniProtKB-UniRule"/>
</dbReference>
<dbReference type="AlphaFoldDB" id="A0AAU4JWY0"/>
<evidence type="ECO:0000259" key="6">
    <source>
        <dbReference type="Pfam" id="PF01975"/>
    </source>
</evidence>
<dbReference type="Pfam" id="PF01975">
    <property type="entry name" value="SurE"/>
    <property type="match status" value="1"/>
</dbReference>
<gene>
    <name evidence="5 7" type="primary">surE</name>
    <name evidence="7" type="ORF">OG579_11055</name>
</gene>
<keyword evidence="5" id="KW-0963">Cytoplasm</keyword>
<evidence type="ECO:0000256" key="5">
    <source>
        <dbReference type="HAMAP-Rule" id="MF_00060"/>
    </source>
</evidence>
<sequence length="260" mass="26304">MSLRILLTNDDGWQAPGIVALAEGLRAAGHAVTVVAPSGNQSGASARLSAGRDLTVTRPDGEIDVWSVEGSPADSVIFGLSQVFADAAPDIVVSGANAGANAGQAVHFSGTVGAAVTAASFGVPAVAVSTDLPWATEPAIAQFDATTRIVVALLGSAAPRDLVADGTVLNVNVPAPEHDATARLVATTPDRFPMGRIGYTGDGPDYALTFEPGPEPLPGTDVATIRGGDVSLSIVPVSGHLDAEVAGRLERLADADITWR</sequence>
<feature type="domain" description="Survival protein SurE-like phosphatase/nucleotidase" evidence="6">
    <location>
        <begin position="5"/>
        <end position="182"/>
    </location>
</feature>
<dbReference type="EMBL" id="CP108021">
    <property type="protein sequence ID" value="WUM18298.1"/>
    <property type="molecule type" value="Genomic_DNA"/>
</dbReference>
<comment type="cofactor">
    <cofactor evidence="5">
        <name>a divalent metal cation</name>
        <dbReference type="ChEBI" id="CHEBI:60240"/>
    </cofactor>
    <text evidence="5">Binds 1 divalent metal cation per subunit.</text>
</comment>
<dbReference type="InterPro" id="IPR002828">
    <property type="entry name" value="SurE-like_Pase/nucleotidase"/>
</dbReference>
<evidence type="ECO:0000313" key="8">
    <source>
        <dbReference type="Proteomes" id="UP001432128"/>
    </source>
</evidence>
<dbReference type="PANTHER" id="PTHR30457:SF0">
    <property type="entry name" value="PHOSPHATASE, PUTATIVE (AFU_ORTHOLOGUE AFUA_4G01070)-RELATED"/>
    <property type="match status" value="1"/>
</dbReference>
<accession>A0AAU4JWY0</accession>
<dbReference type="HAMAP" id="MF_00060">
    <property type="entry name" value="SurE"/>
    <property type="match status" value="1"/>
</dbReference>
<dbReference type="InterPro" id="IPR036523">
    <property type="entry name" value="SurE-like_sf"/>
</dbReference>
<comment type="subcellular location">
    <subcellularLocation>
        <location evidence="5">Cytoplasm</location>
    </subcellularLocation>
</comment>
<feature type="binding site" evidence="5">
    <location>
        <position position="42"/>
    </location>
    <ligand>
        <name>a divalent metal cation</name>
        <dbReference type="ChEBI" id="CHEBI:60240"/>
    </ligand>
</feature>
<dbReference type="InterPro" id="IPR030048">
    <property type="entry name" value="SurE"/>
</dbReference>
<dbReference type="KEGG" id="whr:OG579_11055"/>
<keyword evidence="8" id="KW-1185">Reference proteome</keyword>
<evidence type="ECO:0000256" key="2">
    <source>
        <dbReference type="ARBA" id="ARBA00011062"/>
    </source>
</evidence>
<dbReference type="NCBIfam" id="TIGR00087">
    <property type="entry name" value="surE"/>
    <property type="match status" value="1"/>
</dbReference>
<organism evidence="7 8">
    <name type="scientific">Williamsia herbipolensis</name>
    <dbReference type="NCBI Taxonomy" id="1603258"/>
    <lineage>
        <taxon>Bacteria</taxon>
        <taxon>Bacillati</taxon>
        <taxon>Actinomycetota</taxon>
        <taxon>Actinomycetes</taxon>
        <taxon>Mycobacteriales</taxon>
        <taxon>Nocardiaceae</taxon>
        <taxon>Williamsia</taxon>
    </lineage>
</organism>
<feature type="binding site" evidence="5">
    <location>
        <position position="97"/>
    </location>
    <ligand>
        <name>a divalent metal cation</name>
        <dbReference type="ChEBI" id="CHEBI:60240"/>
    </ligand>
</feature>